<dbReference type="PANTHER" id="PTHR12001">
    <property type="entry name" value="GERANYLGERANYL PYROPHOSPHATE SYNTHASE"/>
    <property type="match status" value="1"/>
</dbReference>
<evidence type="ECO:0000256" key="3">
    <source>
        <dbReference type="ARBA" id="ARBA00022842"/>
    </source>
</evidence>
<dbReference type="OrthoDB" id="6921389at2759"/>
<reference evidence="5 6" key="1">
    <citation type="submission" date="2018-05" db="EMBL/GenBank/DDBJ databases">
        <title>Genome sequencing and assembly of the regulated plant pathogen Lachnellula willkommii and related sister species for the development of diagnostic species identification markers.</title>
        <authorList>
            <person name="Giroux E."/>
            <person name="Bilodeau G."/>
        </authorList>
    </citation>
    <scope>NUCLEOTIDE SEQUENCE [LARGE SCALE GENOMIC DNA]</scope>
    <source>
        <strain evidence="5 6">CBS 268.59</strain>
    </source>
</reference>
<protein>
    <submittedName>
        <fullName evidence="5">Ophiobolin F synthase</fullName>
    </submittedName>
</protein>
<keyword evidence="3" id="KW-0460">Magnesium</keyword>
<dbReference type="GO" id="GO:0046165">
    <property type="term" value="P:alcohol biosynthetic process"/>
    <property type="evidence" value="ECO:0007669"/>
    <property type="project" value="UniProtKB-ARBA"/>
</dbReference>
<dbReference type="GO" id="GO:0004659">
    <property type="term" value="F:prenyltransferase activity"/>
    <property type="evidence" value="ECO:0007669"/>
    <property type="project" value="InterPro"/>
</dbReference>
<dbReference type="EMBL" id="QGMK01001139">
    <property type="protein sequence ID" value="TVY73247.1"/>
    <property type="molecule type" value="Genomic_DNA"/>
</dbReference>
<feature type="compositionally biased region" description="Low complexity" evidence="4">
    <location>
        <begin position="350"/>
        <end position="360"/>
    </location>
</feature>
<dbReference type="Gene3D" id="1.10.600.10">
    <property type="entry name" value="Farnesyl Diphosphate Synthase"/>
    <property type="match status" value="2"/>
</dbReference>
<keyword evidence="2" id="KW-0479">Metal-binding</keyword>
<dbReference type="InterPro" id="IPR000092">
    <property type="entry name" value="Polyprenyl_synt"/>
</dbReference>
<dbReference type="SFLD" id="SFLDS00005">
    <property type="entry name" value="Isoprenoid_Synthase_Type_I"/>
    <property type="match status" value="1"/>
</dbReference>
<evidence type="ECO:0000313" key="5">
    <source>
        <dbReference type="EMBL" id="TVY73247.1"/>
    </source>
</evidence>
<dbReference type="AlphaFoldDB" id="A0A8T9C4H4"/>
<organism evidence="5 6">
    <name type="scientific">Lachnellula suecica</name>
    <dbReference type="NCBI Taxonomy" id="602035"/>
    <lineage>
        <taxon>Eukaryota</taxon>
        <taxon>Fungi</taxon>
        <taxon>Dikarya</taxon>
        <taxon>Ascomycota</taxon>
        <taxon>Pezizomycotina</taxon>
        <taxon>Leotiomycetes</taxon>
        <taxon>Helotiales</taxon>
        <taxon>Lachnaceae</taxon>
        <taxon>Lachnellula</taxon>
    </lineage>
</organism>
<gene>
    <name evidence="5" type="ORF">LSUE1_G009570</name>
</gene>
<evidence type="ECO:0000313" key="6">
    <source>
        <dbReference type="Proteomes" id="UP000469558"/>
    </source>
</evidence>
<accession>A0A8T9C4H4</accession>
<dbReference type="Proteomes" id="UP000469558">
    <property type="component" value="Unassembled WGS sequence"/>
</dbReference>
<dbReference type="PROSITE" id="PS00723">
    <property type="entry name" value="POLYPRENYL_SYNTHASE_1"/>
    <property type="match status" value="1"/>
</dbReference>
<dbReference type="InterPro" id="IPR033749">
    <property type="entry name" value="Polyprenyl_synt_CS"/>
</dbReference>
<feature type="region of interest" description="Disordered" evidence="4">
    <location>
        <begin position="347"/>
        <end position="394"/>
    </location>
</feature>
<comment type="caution">
    <text evidence="5">The sequence shown here is derived from an EMBL/GenBank/DDBJ whole genome shotgun (WGS) entry which is preliminary data.</text>
</comment>
<proteinExistence type="predicted"/>
<dbReference type="InterPro" id="IPR008949">
    <property type="entry name" value="Isoprenoid_synthase_dom_sf"/>
</dbReference>
<evidence type="ECO:0000256" key="1">
    <source>
        <dbReference type="ARBA" id="ARBA00022679"/>
    </source>
</evidence>
<dbReference type="Pfam" id="PF19086">
    <property type="entry name" value="Terpene_syn_C_2"/>
    <property type="match status" value="1"/>
</dbReference>
<dbReference type="GO" id="GO:0008299">
    <property type="term" value="P:isoprenoid biosynthetic process"/>
    <property type="evidence" value="ECO:0007669"/>
    <property type="project" value="InterPro"/>
</dbReference>
<dbReference type="SUPFAM" id="SSF48576">
    <property type="entry name" value="Terpenoid synthases"/>
    <property type="match status" value="2"/>
</dbReference>
<keyword evidence="6" id="KW-1185">Reference proteome</keyword>
<dbReference type="GO" id="GO:0046872">
    <property type="term" value="F:metal ion binding"/>
    <property type="evidence" value="ECO:0007669"/>
    <property type="project" value="UniProtKB-KW"/>
</dbReference>
<evidence type="ECO:0000256" key="4">
    <source>
        <dbReference type="SAM" id="MobiDB-lite"/>
    </source>
</evidence>
<keyword evidence="1" id="KW-0808">Transferase</keyword>
<dbReference type="PANTHER" id="PTHR12001:SF72">
    <property type="entry name" value="THIJ_PFPI FAMILY PROTEIN (AFU_ORTHOLOGUE AFUA_3G01210)-RELATED"/>
    <property type="match status" value="1"/>
</dbReference>
<sequence length="691" mass="78021">MYSLKYSRSSEFPSEIWDNADFPTIFRPRISNYASLTDDACWAVRDDLIEAGVNESIVQGYGCVDSVSGNAIALWFPEGLPNRLPIAAYMVEYAFAHDDIADSSENFDESNNWLDSQDATDRKDKKSQTTLALKSIRARFVVEALENDEELGEWLIEEWKKQLSVKAEERDKDYKSIEEYLNFRRVDAGADCALVMQRFVSDTTITRAEIESVRHLSDLLYNAQILVNDDASWQKEIEAYEIGKAGSLVNAVSVVMKLESVDAQAAKKILWNKAIAYERQYCRERDDFIEKNIPEPRVLEWFRLLELCNGGSAVWSQSTPRYNRSAPKPRRAPKYAEVDLGANKIMKETVPSGGSPSGVSRATRKLELDEEEGSAKKRAKQSDQDQTFTPTDLGNDMITKAPYIYISSLPSKGARDELLDALNTWYQVPEASVATIRKVVEIMHNVSLMIDDIQDGSPLRRGSPSTHILFGVGQTLNAATNMYARGVQIATNLSHDTLKVLFEELNELHIGQALDLWHTYHCRPPSLPAYFKLIEQKTGGLFRMVSRMMQAEATKNTDINTNSLMNLFGRYYQVRDDYQDILGTSVGKSGTYNDLDQGSFTLPVIHALEHQEKNGNTELLSILQANKTTTVLSPGMKALAVKQIEKAGSLRFTKSTLDETYEEMQKELCLVEEKAGIKNWILRLLQNRLKV</sequence>
<name>A0A8T9C4H4_9HELO</name>
<evidence type="ECO:0000256" key="2">
    <source>
        <dbReference type="ARBA" id="ARBA00022723"/>
    </source>
</evidence>
<dbReference type="GO" id="GO:0043386">
    <property type="term" value="P:mycotoxin biosynthetic process"/>
    <property type="evidence" value="ECO:0007669"/>
    <property type="project" value="UniProtKB-ARBA"/>
</dbReference>
<dbReference type="Pfam" id="PF00348">
    <property type="entry name" value="polyprenyl_synt"/>
    <property type="match status" value="1"/>
</dbReference>